<feature type="domain" description="Amidohydrolase-related" evidence="2">
    <location>
        <begin position="7"/>
        <end position="313"/>
    </location>
</feature>
<dbReference type="InterPro" id="IPR032465">
    <property type="entry name" value="ACMSD"/>
</dbReference>
<dbReference type="OrthoDB" id="8673173at2"/>
<dbReference type="GO" id="GO:0019748">
    <property type="term" value="P:secondary metabolic process"/>
    <property type="evidence" value="ECO:0007669"/>
    <property type="project" value="TreeGrafter"/>
</dbReference>
<dbReference type="SUPFAM" id="SSF51556">
    <property type="entry name" value="Metallo-dependent hydrolases"/>
    <property type="match status" value="1"/>
</dbReference>
<dbReference type="InterPro" id="IPR032466">
    <property type="entry name" value="Metal_Hydrolase"/>
</dbReference>
<dbReference type="InterPro" id="IPR006680">
    <property type="entry name" value="Amidohydro-rel"/>
</dbReference>
<evidence type="ECO:0000259" key="2">
    <source>
        <dbReference type="Pfam" id="PF04909"/>
    </source>
</evidence>
<organism evidence="3 4">
    <name type="scientific">Pseudosporangium ferrugineum</name>
    <dbReference type="NCBI Taxonomy" id="439699"/>
    <lineage>
        <taxon>Bacteria</taxon>
        <taxon>Bacillati</taxon>
        <taxon>Actinomycetota</taxon>
        <taxon>Actinomycetes</taxon>
        <taxon>Micromonosporales</taxon>
        <taxon>Micromonosporaceae</taxon>
        <taxon>Pseudosporangium</taxon>
    </lineage>
</organism>
<evidence type="ECO:0000313" key="4">
    <source>
        <dbReference type="Proteomes" id="UP000239209"/>
    </source>
</evidence>
<dbReference type="AlphaFoldDB" id="A0A2T0RXE2"/>
<dbReference type="Gene3D" id="3.20.20.140">
    <property type="entry name" value="Metal-dependent hydrolases"/>
    <property type="match status" value="1"/>
</dbReference>
<reference evidence="3 4" key="1">
    <citation type="submission" date="2018-03" db="EMBL/GenBank/DDBJ databases">
        <title>Genomic Encyclopedia of Archaeal and Bacterial Type Strains, Phase II (KMG-II): from individual species to whole genera.</title>
        <authorList>
            <person name="Goeker M."/>
        </authorList>
    </citation>
    <scope>NUCLEOTIDE SEQUENCE [LARGE SCALE GENOMIC DNA]</scope>
    <source>
        <strain evidence="3 4">DSM 45348</strain>
    </source>
</reference>
<dbReference type="Proteomes" id="UP000239209">
    <property type="component" value="Unassembled WGS sequence"/>
</dbReference>
<evidence type="ECO:0000313" key="3">
    <source>
        <dbReference type="EMBL" id="PRY25802.1"/>
    </source>
</evidence>
<protein>
    <submittedName>
        <fullName evidence="3">Aminocarboxymuconate-semialdehyde decarboxylase</fullName>
    </submittedName>
</protein>
<proteinExistence type="predicted"/>
<dbReference type="PANTHER" id="PTHR21240">
    <property type="entry name" value="2-AMINO-3-CARBOXYLMUCONATE-6-SEMIALDEHYDE DECARBOXYLASE"/>
    <property type="match status" value="1"/>
</dbReference>
<dbReference type="GO" id="GO:0016787">
    <property type="term" value="F:hydrolase activity"/>
    <property type="evidence" value="ECO:0007669"/>
    <property type="project" value="InterPro"/>
</dbReference>
<keyword evidence="1" id="KW-0456">Lyase</keyword>
<dbReference type="EMBL" id="PVZG01000012">
    <property type="protein sequence ID" value="PRY25802.1"/>
    <property type="molecule type" value="Genomic_DNA"/>
</dbReference>
<name>A0A2T0RXE2_9ACTN</name>
<dbReference type="GO" id="GO:0016831">
    <property type="term" value="F:carboxy-lyase activity"/>
    <property type="evidence" value="ECO:0007669"/>
    <property type="project" value="InterPro"/>
</dbReference>
<comment type="caution">
    <text evidence="3">The sequence shown here is derived from an EMBL/GenBank/DDBJ whole genome shotgun (WGS) entry which is preliminary data.</text>
</comment>
<accession>A0A2T0RXE2</accession>
<keyword evidence="4" id="KW-1185">Reference proteome</keyword>
<sequence>MDTMTFIDVHGHLSPPGERGGGPPALRDPAAAIERKRALGIRYTVIGSPVGAGSMLPTGAADNYRQSADQVKAHNELMARLVDSYPEALRTYAYVDPFGGDAMLAQARDLVADWRFAGLVVNTSIDGEYLGSPRAADFFALADELRVPVLLHPPAAPVGSGSFTDLAMVEHLARFNDVTAGVASIVCAGWLERYPDLVLVAAAGGGGLALLGEKLDVMAASPRPPHAEIKRPALRRPPSESLARIYVDTSNPTPAALAANVTAFGAGHVLFGTDAPPLMDVLDRTVRMVAGAGLPPADRELIAEGNAAALYGLPVAPAHQLTS</sequence>
<dbReference type="GO" id="GO:0005737">
    <property type="term" value="C:cytoplasm"/>
    <property type="evidence" value="ECO:0007669"/>
    <property type="project" value="TreeGrafter"/>
</dbReference>
<dbReference type="RefSeq" id="WP_106128985.1">
    <property type="nucleotide sequence ID" value="NZ_PVZG01000012.1"/>
</dbReference>
<evidence type="ECO:0000256" key="1">
    <source>
        <dbReference type="ARBA" id="ARBA00023239"/>
    </source>
</evidence>
<dbReference type="Pfam" id="PF04909">
    <property type="entry name" value="Amidohydro_2"/>
    <property type="match status" value="1"/>
</dbReference>
<dbReference type="PANTHER" id="PTHR21240:SF28">
    <property type="entry name" value="ISO-OROTATE DECARBOXYLASE (EUROFUNG)"/>
    <property type="match status" value="1"/>
</dbReference>
<gene>
    <name evidence="3" type="ORF">CLV70_112168</name>
</gene>